<feature type="compositionally biased region" description="Basic and acidic residues" evidence="1">
    <location>
        <begin position="18"/>
        <end position="28"/>
    </location>
</feature>
<name>A0ABN9VZA7_9DINO</name>
<keyword evidence="2" id="KW-0472">Membrane</keyword>
<feature type="region of interest" description="Disordered" evidence="1">
    <location>
        <begin position="288"/>
        <end position="307"/>
    </location>
</feature>
<organism evidence="3 4">
    <name type="scientific">Prorocentrum cordatum</name>
    <dbReference type="NCBI Taxonomy" id="2364126"/>
    <lineage>
        <taxon>Eukaryota</taxon>
        <taxon>Sar</taxon>
        <taxon>Alveolata</taxon>
        <taxon>Dinophyceae</taxon>
        <taxon>Prorocentrales</taxon>
        <taxon>Prorocentraceae</taxon>
        <taxon>Prorocentrum</taxon>
    </lineage>
</organism>
<feature type="transmembrane region" description="Helical" evidence="2">
    <location>
        <begin position="91"/>
        <end position="112"/>
    </location>
</feature>
<feature type="region of interest" description="Disordered" evidence="1">
    <location>
        <begin position="1"/>
        <end position="38"/>
    </location>
</feature>
<dbReference type="Proteomes" id="UP001189429">
    <property type="component" value="Unassembled WGS sequence"/>
</dbReference>
<protein>
    <submittedName>
        <fullName evidence="3">Uncharacterized protein</fullName>
    </submittedName>
</protein>
<evidence type="ECO:0000256" key="2">
    <source>
        <dbReference type="SAM" id="Phobius"/>
    </source>
</evidence>
<accession>A0ABN9VZA7</accession>
<sequence>VDESNEVGNNQVEPEEEVSVKPEWKKDAGASSTAGQDVAESKIGSDVVLEAGSGGLTKLRPSRSIHWFRALSRLACCCCRPCFHKRRSIRACAIVSFSLALAFVAYSVWVLIDLWGAATSVSFGIAKVEASDLCDAMHIPILVHGWVSLPDAFAQSVEIGTIDVDVWTQGHEAIKSSMLVEFTDGTAYIQGGNNTFTAAISARLLDIAALGDVLSRFLNEAPLHASFEVMLSVTLRSFGIPISHTTHFTYSHACGFPLGCSAEEGTCSYACASALARLPTIDAALAQAATEDPSAEPPAEPPAEDDAQGCDLLSLRLWDGRGELGGAEAGRELMVGSAMSCRLGAGLVGASLPETFVQVFFSEEAARWRILL</sequence>
<keyword evidence="4" id="KW-1185">Reference proteome</keyword>
<keyword evidence="2" id="KW-0812">Transmembrane</keyword>
<proteinExistence type="predicted"/>
<evidence type="ECO:0000313" key="4">
    <source>
        <dbReference type="Proteomes" id="UP001189429"/>
    </source>
</evidence>
<reference evidence="3" key="1">
    <citation type="submission" date="2023-10" db="EMBL/GenBank/DDBJ databases">
        <authorList>
            <person name="Chen Y."/>
            <person name="Shah S."/>
            <person name="Dougan E. K."/>
            <person name="Thang M."/>
            <person name="Chan C."/>
        </authorList>
    </citation>
    <scope>NUCLEOTIDE SEQUENCE [LARGE SCALE GENOMIC DNA]</scope>
</reference>
<feature type="non-terminal residue" evidence="3">
    <location>
        <position position="1"/>
    </location>
</feature>
<keyword evidence="2" id="KW-1133">Transmembrane helix</keyword>
<evidence type="ECO:0000313" key="3">
    <source>
        <dbReference type="EMBL" id="CAK0878932.1"/>
    </source>
</evidence>
<evidence type="ECO:0000256" key="1">
    <source>
        <dbReference type="SAM" id="MobiDB-lite"/>
    </source>
</evidence>
<gene>
    <name evidence="3" type="ORF">PCOR1329_LOCUS62531</name>
</gene>
<comment type="caution">
    <text evidence="3">The sequence shown here is derived from an EMBL/GenBank/DDBJ whole genome shotgun (WGS) entry which is preliminary data.</text>
</comment>
<feature type="compositionally biased region" description="Polar residues" evidence="1">
    <location>
        <begin position="1"/>
        <end position="11"/>
    </location>
</feature>
<dbReference type="EMBL" id="CAUYUJ010017904">
    <property type="protein sequence ID" value="CAK0878932.1"/>
    <property type="molecule type" value="Genomic_DNA"/>
</dbReference>